<dbReference type="HOGENOM" id="CLU_862901_0_0_5"/>
<keyword evidence="2" id="KW-1185">Reference proteome</keyword>
<protein>
    <recommendedName>
        <fullName evidence="3">DUF3108 domain-containing protein</fullName>
    </recommendedName>
</protein>
<gene>
    <name evidence="1" type="ordered locus">PB2503_10709</name>
</gene>
<reference evidence="1 2" key="2">
    <citation type="journal article" date="2011" name="J. Bacteriol.">
        <title>Complete genome sequence of strain HTCC2503T of Parvularcula bermudensis, the type species of the order "Parvularculales" in the class Alphaproteobacteria.</title>
        <authorList>
            <person name="Oh H.M."/>
            <person name="Kang I."/>
            <person name="Vergin K.L."/>
            <person name="Kang D."/>
            <person name="Rhee K.H."/>
            <person name="Giovannoni S.J."/>
            <person name="Cho J.C."/>
        </authorList>
    </citation>
    <scope>NUCLEOTIDE SEQUENCE [LARGE SCALE GENOMIC DNA]</scope>
    <source>
        <strain evidence="2">ATCC BAA-594 / HTCC2503 / KCTC 12087</strain>
    </source>
</reference>
<sequence>MEECPVKSKKVTASLSAIAVLIMATGYAVEDRDYPPEGTSAWRHLFAVDPSPEALAFAPPAPEKTEATRYTAEFKGEIAGFDIGRIYLDIETSPERYAVDYRMRQNGIARWFSDAEATSRARGHFGDQNRITEHYYFNHDYEAEDDQQYVEIYRPYGQRRMHLWTSPTYSFREPVSEGQAADAVDPMSALIGLSFTAVPEGKSPCDREIDVFDGRRLFTLEMRDEGTENLNRRGNNLYNGSAYKCRLHQEKIAGYREKDLGDVNGDLWVYLADVPDPFRTPTFAYVPVMIKGKQGIFTAWLEGENPTITSPDGKTINLGTLQ</sequence>
<dbReference type="Proteomes" id="UP000001302">
    <property type="component" value="Chromosome"/>
</dbReference>
<dbReference type="KEGG" id="pbr:PB2503_10709"/>
<accession>E0THA3</accession>
<dbReference type="InterPro" id="IPR021457">
    <property type="entry name" value="DUF3108"/>
</dbReference>
<dbReference type="EMBL" id="CP002156">
    <property type="protein sequence ID" value="ADM10193.1"/>
    <property type="molecule type" value="Genomic_DNA"/>
</dbReference>
<evidence type="ECO:0000313" key="1">
    <source>
        <dbReference type="EMBL" id="ADM10193.1"/>
    </source>
</evidence>
<dbReference type="Pfam" id="PF11306">
    <property type="entry name" value="DUF3108"/>
    <property type="match status" value="1"/>
</dbReference>
<evidence type="ECO:0008006" key="3">
    <source>
        <dbReference type="Google" id="ProtNLM"/>
    </source>
</evidence>
<reference evidence="2" key="1">
    <citation type="submission" date="2010-08" db="EMBL/GenBank/DDBJ databases">
        <title>Genome sequence of Parvularcula bermudensis HTCC2503.</title>
        <authorList>
            <person name="Kang D.-M."/>
            <person name="Oh H.-M."/>
            <person name="Cho J.-C."/>
        </authorList>
    </citation>
    <scope>NUCLEOTIDE SEQUENCE [LARGE SCALE GENOMIC DNA]</scope>
    <source>
        <strain evidence="2">ATCC BAA-594 / HTCC2503 / KCTC 12087</strain>
    </source>
</reference>
<proteinExistence type="predicted"/>
<dbReference type="AlphaFoldDB" id="E0THA3"/>
<name>E0THA3_PARBH</name>
<dbReference type="eggNOG" id="ENOG503082Q">
    <property type="taxonomic scope" value="Bacteria"/>
</dbReference>
<organism evidence="1 2">
    <name type="scientific">Parvularcula bermudensis (strain ATCC BAA-594 / HTCC2503 / KCTC 12087)</name>
    <dbReference type="NCBI Taxonomy" id="314260"/>
    <lineage>
        <taxon>Bacteria</taxon>
        <taxon>Pseudomonadati</taxon>
        <taxon>Pseudomonadota</taxon>
        <taxon>Alphaproteobacteria</taxon>
        <taxon>Parvularculales</taxon>
        <taxon>Parvularculaceae</taxon>
        <taxon>Parvularcula</taxon>
    </lineage>
</organism>
<evidence type="ECO:0000313" key="2">
    <source>
        <dbReference type="Proteomes" id="UP000001302"/>
    </source>
</evidence>
<dbReference type="STRING" id="314260.PB2503_10709"/>